<keyword evidence="10" id="KW-1185">Reference proteome</keyword>
<dbReference type="InParanoid" id="A0A6P8IGX3"/>
<keyword evidence="6" id="KW-0811">Translocation</keyword>
<dbReference type="KEGG" id="aten:116301195"/>
<protein>
    <submittedName>
        <fullName evidence="11">Mitochondrial import inner membrane translocase subunit tim16-B-like isoform X1</fullName>
    </submittedName>
</protein>
<dbReference type="FunCoup" id="A0A6P8IGX3">
    <property type="interactions" value="811"/>
</dbReference>
<evidence type="ECO:0000256" key="1">
    <source>
        <dbReference type="ARBA" id="ARBA00004637"/>
    </source>
</evidence>
<organism evidence="10 11">
    <name type="scientific">Actinia tenebrosa</name>
    <name type="common">Australian red waratah sea anemone</name>
    <dbReference type="NCBI Taxonomy" id="6105"/>
    <lineage>
        <taxon>Eukaryota</taxon>
        <taxon>Metazoa</taxon>
        <taxon>Cnidaria</taxon>
        <taxon>Anthozoa</taxon>
        <taxon>Hexacorallia</taxon>
        <taxon>Actiniaria</taxon>
        <taxon>Actiniidae</taxon>
        <taxon>Actinia</taxon>
    </lineage>
</organism>
<keyword evidence="3" id="KW-0813">Transport</keyword>
<dbReference type="AlphaFoldDB" id="A0A6P8IGX3"/>
<dbReference type="GO" id="GO:0030150">
    <property type="term" value="P:protein import into mitochondrial matrix"/>
    <property type="evidence" value="ECO:0007669"/>
    <property type="project" value="InterPro"/>
</dbReference>
<keyword evidence="4" id="KW-0999">Mitochondrion inner membrane</keyword>
<dbReference type="Gene3D" id="1.10.287.110">
    <property type="entry name" value="DnaJ domain"/>
    <property type="match status" value="1"/>
</dbReference>
<sequence>MAKFIAQIIILGGQVIGRAFAQALKQEFRSGDATRRAAASSGEGAKRAATNSMMGMTIQEAKQILNVQELDKEVIQKNFDHLFKINDKKAGGSFYLQSKVVRAKERIDEELTQQNSSSKNKESSTTESCLSMKGTLHEEKNFTEF</sequence>
<accession>A0A6P8IGX3</accession>
<feature type="region of interest" description="Disordered" evidence="9">
    <location>
        <begin position="107"/>
        <end position="133"/>
    </location>
</feature>
<evidence type="ECO:0000256" key="7">
    <source>
        <dbReference type="ARBA" id="ARBA00023128"/>
    </source>
</evidence>
<dbReference type="OrthoDB" id="10262892at2759"/>
<gene>
    <name evidence="11" type="primary">LOC116301195</name>
</gene>
<name>A0A6P8IGX3_ACTTE</name>
<dbReference type="Pfam" id="PF03656">
    <property type="entry name" value="Pam16"/>
    <property type="match status" value="1"/>
</dbReference>
<evidence type="ECO:0000256" key="4">
    <source>
        <dbReference type="ARBA" id="ARBA00022792"/>
    </source>
</evidence>
<dbReference type="RefSeq" id="XP_031566077.1">
    <property type="nucleotide sequence ID" value="XM_031710217.1"/>
</dbReference>
<comment type="subcellular location">
    <subcellularLocation>
        <location evidence="1">Mitochondrion inner membrane</location>
        <topology evidence="1">Peripheral membrane protein</topology>
    </subcellularLocation>
</comment>
<evidence type="ECO:0000256" key="6">
    <source>
        <dbReference type="ARBA" id="ARBA00023010"/>
    </source>
</evidence>
<dbReference type="PANTHER" id="PTHR12388">
    <property type="entry name" value="MITOCHONDRIA ASSOCIATED GRANULOCYTE MACROPHAGE CSF SIGNALING MOLECULE"/>
    <property type="match status" value="1"/>
</dbReference>
<keyword evidence="8" id="KW-0472">Membrane</keyword>
<dbReference type="Proteomes" id="UP000515163">
    <property type="component" value="Unplaced"/>
</dbReference>
<dbReference type="GO" id="GO:0005744">
    <property type="term" value="C:TIM23 mitochondrial import inner membrane translocase complex"/>
    <property type="evidence" value="ECO:0007669"/>
    <property type="project" value="InterPro"/>
</dbReference>
<comment type="similarity">
    <text evidence="2">Belongs to the TIM16/PAM16 family.</text>
</comment>
<evidence type="ECO:0000256" key="3">
    <source>
        <dbReference type="ARBA" id="ARBA00022448"/>
    </source>
</evidence>
<dbReference type="GeneID" id="116301195"/>
<evidence type="ECO:0000313" key="11">
    <source>
        <dbReference type="RefSeq" id="XP_031566077.1"/>
    </source>
</evidence>
<keyword evidence="7" id="KW-0496">Mitochondrion</keyword>
<evidence type="ECO:0000256" key="5">
    <source>
        <dbReference type="ARBA" id="ARBA00022927"/>
    </source>
</evidence>
<evidence type="ECO:0000256" key="2">
    <source>
        <dbReference type="ARBA" id="ARBA00008817"/>
    </source>
</evidence>
<dbReference type="PANTHER" id="PTHR12388:SF0">
    <property type="entry name" value="MITOCHONDRIAL IMPORT INNER MEMBRANE TRANSLOCASE SUBUNIT TIM16"/>
    <property type="match status" value="1"/>
</dbReference>
<evidence type="ECO:0000313" key="10">
    <source>
        <dbReference type="Proteomes" id="UP000515163"/>
    </source>
</evidence>
<dbReference type="FunFam" id="1.10.287.110:FF:000006">
    <property type="entry name" value="Import inner membrane translocase subunit TIM16"/>
    <property type="match status" value="1"/>
</dbReference>
<keyword evidence="5" id="KW-0653">Protein transport</keyword>
<reference evidence="11" key="1">
    <citation type="submission" date="2025-08" db="UniProtKB">
        <authorList>
            <consortium name="RefSeq"/>
        </authorList>
    </citation>
    <scope>IDENTIFICATION</scope>
    <source>
        <tissue evidence="11">Tentacle</tissue>
    </source>
</reference>
<dbReference type="InterPro" id="IPR005341">
    <property type="entry name" value="Tim16"/>
</dbReference>
<dbReference type="InterPro" id="IPR036869">
    <property type="entry name" value="J_dom_sf"/>
</dbReference>
<evidence type="ECO:0000256" key="9">
    <source>
        <dbReference type="SAM" id="MobiDB-lite"/>
    </source>
</evidence>
<proteinExistence type="inferred from homology"/>
<evidence type="ECO:0000256" key="8">
    <source>
        <dbReference type="ARBA" id="ARBA00023136"/>
    </source>
</evidence>